<evidence type="ECO:0000313" key="5">
    <source>
        <dbReference type="Proteomes" id="UP001140011"/>
    </source>
</evidence>
<comment type="caution">
    <text evidence="4">The sequence shown here is derived from an EMBL/GenBank/DDBJ whole genome shotgun (WGS) entry which is preliminary data.</text>
</comment>
<dbReference type="PANTHER" id="PTHR38700:SF1">
    <property type="entry name" value="PH DOMAIN-CONTAINING PROTEIN"/>
    <property type="match status" value="1"/>
</dbReference>
<feature type="region of interest" description="Disordered" evidence="1">
    <location>
        <begin position="530"/>
        <end position="629"/>
    </location>
</feature>
<name>A0A9W8GW25_9FUNG</name>
<evidence type="ECO:0000259" key="2">
    <source>
        <dbReference type="PROSITE" id="PS50003"/>
    </source>
</evidence>
<feature type="compositionally biased region" description="Low complexity" evidence="1">
    <location>
        <begin position="570"/>
        <end position="590"/>
    </location>
</feature>
<feature type="region of interest" description="Disordered" evidence="1">
    <location>
        <begin position="476"/>
        <end position="499"/>
    </location>
</feature>
<feature type="domain" description="PH" evidence="2">
    <location>
        <begin position="1001"/>
        <end position="1111"/>
    </location>
</feature>
<protein>
    <recommendedName>
        <fullName evidence="6">PH domain-containing protein</fullName>
    </recommendedName>
</protein>
<feature type="compositionally biased region" description="Low complexity" evidence="1">
    <location>
        <begin position="696"/>
        <end position="710"/>
    </location>
</feature>
<dbReference type="InterPro" id="IPR001849">
    <property type="entry name" value="PH_domain"/>
</dbReference>
<feature type="domain" description="Ras-associating" evidence="3">
    <location>
        <begin position="899"/>
        <end position="986"/>
    </location>
</feature>
<feature type="region of interest" description="Disordered" evidence="1">
    <location>
        <begin position="1"/>
        <end position="101"/>
    </location>
</feature>
<dbReference type="EMBL" id="JANBUH010000193">
    <property type="protein sequence ID" value="KAJ2753406.1"/>
    <property type="molecule type" value="Genomic_DNA"/>
</dbReference>
<evidence type="ECO:0008006" key="6">
    <source>
        <dbReference type="Google" id="ProtNLM"/>
    </source>
</evidence>
<gene>
    <name evidence="4" type="ORF">GGI19_003154</name>
</gene>
<dbReference type="GO" id="GO:0007165">
    <property type="term" value="P:signal transduction"/>
    <property type="evidence" value="ECO:0007669"/>
    <property type="project" value="InterPro"/>
</dbReference>
<dbReference type="InterPro" id="IPR000159">
    <property type="entry name" value="RA_dom"/>
</dbReference>
<dbReference type="SUPFAM" id="SSF50729">
    <property type="entry name" value="PH domain-like"/>
    <property type="match status" value="1"/>
</dbReference>
<dbReference type="SUPFAM" id="SSF54236">
    <property type="entry name" value="Ubiquitin-like"/>
    <property type="match status" value="1"/>
</dbReference>
<proteinExistence type="predicted"/>
<feature type="compositionally biased region" description="Low complexity" evidence="1">
    <location>
        <begin position="74"/>
        <end position="100"/>
    </location>
</feature>
<dbReference type="InterPro" id="IPR029071">
    <property type="entry name" value="Ubiquitin-like_domsf"/>
</dbReference>
<feature type="compositionally biased region" description="Low complexity" evidence="1">
    <location>
        <begin position="226"/>
        <end position="258"/>
    </location>
</feature>
<evidence type="ECO:0000259" key="3">
    <source>
        <dbReference type="PROSITE" id="PS50200"/>
    </source>
</evidence>
<keyword evidence="5" id="KW-1185">Reference proteome</keyword>
<dbReference type="PROSITE" id="PS50200">
    <property type="entry name" value="RA"/>
    <property type="match status" value="1"/>
</dbReference>
<dbReference type="PANTHER" id="PTHR38700">
    <property type="entry name" value="YALI0E22418P"/>
    <property type="match status" value="1"/>
</dbReference>
<organism evidence="4 5">
    <name type="scientific">Coemansia pectinata</name>
    <dbReference type="NCBI Taxonomy" id="1052879"/>
    <lineage>
        <taxon>Eukaryota</taxon>
        <taxon>Fungi</taxon>
        <taxon>Fungi incertae sedis</taxon>
        <taxon>Zoopagomycota</taxon>
        <taxon>Kickxellomycotina</taxon>
        <taxon>Kickxellomycetes</taxon>
        <taxon>Kickxellales</taxon>
        <taxon>Kickxellaceae</taxon>
        <taxon>Coemansia</taxon>
    </lineage>
</organism>
<feature type="compositionally biased region" description="Low complexity" evidence="1">
    <location>
        <begin position="486"/>
        <end position="499"/>
    </location>
</feature>
<accession>A0A9W8GW25</accession>
<dbReference type="Gene3D" id="3.10.20.90">
    <property type="entry name" value="Phosphatidylinositol 3-kinase Catalytic Subunit, Chain A, domain 1"/>
    <property type="match status" value="1"/>
</dbReference>
<feature type="compositionally biased region" description="Low complexity" evidence="1">
    <location>
        <begin position="165"/>
        <end position="176"/>
    </location>
</feature>
<dbReference type="Proteomes" id="UP001140011">
    <property type="component" value="Unassembled WGS sequence"/>
</dbReference>
<dbReference type="OrthoDB" id="43122at2759"/>
<feature type="compositionally biased region" description="Low complexity" evidence="1">
    <location>
        <begin position="15"/>
        <end position="26"/>
    </location>
</feature>
<feature type="region of interest" description="Disordered" evidence="1">
    <location>
        <begin position="161"/>
        <end position="375"/>
    </location>
</feature>
<reference evidence="4" key="1">
    <citation type="submission" date="2022-07" db="EMBL/GenBank/DDBJ databases">
        <title>Phylogenomic reconstructions and comparative analyses of Kickxellomycotina fungi.</title>
        <authorList>
            <person name="Reynolds N.K."/>
            <person name="Stajich J.E."/>
            <person name="Barry K."/>
            <person name="Grigoriev I.V."/>
            <person name="Crous P."/>
            <person name="Smith M.E."/>
        </authorList>
    </citation>
    <scope>NUCLEOTIDE SEQUENCE</scope>
    <source>
        <strain evidence="4">BCRC 34297</strain>
    </source>
</reference>
<feature type="compositionally biased region" description="Polar residues" evidence="1">
    <location>
        <begin position="188"/>
        <end position="204"/>
    </location>
</feature>
<feature type="compositionally biased region" description="Low complexity" evidence="1">
    <location>
        <begin position="304"/>
        <end position="319"/>
    </location>
</feature>
<evidence type="ECO:0000313" key="4">
    <source>
        <dbReference type="EMBL" id="KAJ2753406.1"/>
    </source>
</evidence>
<feature type="region of interest" description="Disordered" evidence="1">
    <location>
        <begin position="681"/>
        <end position="710"/>
    </location>
</feature>
<sequence length="1401" mass="150900">MHPYRPTQPDGGYWQQQQYQQQPAPQVLRLESDDDDDHIPLSVMAGAAPPSIAPVEDAYSHVASHQPRHRRQQSNKQQQHQQQQYHSQQQQPQYGHYPEPQYAPVMDYQQQLELELNQQQQQFQQQFLQQYHQVQQLSADQHEWIHDGFVSPHTAAGYQYAPGFHSSPHNPNLPHHYAQAANVPAPPQSDSASLAPSVASTPQRRNPHAAARPWVKGSEQQQRRLSAASSAIVASAPGEAEASDSSSSSGSNSSDESAYNYGGDARQDKGSGTPAMTGSMSPASVSRSVSSSRQPQLQAKTRRPAPNSSALASNDSSALFGATPRSQPSDSEDDDDVPLSIISSSSTQNSDALAAVRRTKSAAPSALSPRSNAANLLQHSTTVARHTPKSRSISTRPAAAHCPEISRVRFPAATKGPATASLRNSEKAPHSPISSSSDDEDAPLDLLQAELQAEFKPVRSDGADAFHSDATTAANVDGASVHDQTADSAESDAAAAMAMTAAEPNSASFAKKGVQSANKPKKLLHLLKASMTQSSRPSSSTSSIGGGGSPASHVSSLPPVPADEDAMSDAASHVSRGASRGSSSQRSAKAPSPPPLPNTVAKEKRTADYLPSGTSLPAVPVARRKANKPRAGVQYIPLADIVENTERALLQQEMAAAAADPDLAADSDAVRRNKSLRVGNGAFDADVDEPNSDARSLASHATGSSSGGTLMDVLRSGPVELLTASTDHSGSKAVVERVVPEDYGDLDQLLVDLDGIISGSQAARRRFSLVLMRRSLALTNGLVEPTDFSAQSATGEPDDRGHHHRHAIEFKPLEIPQAASAAEGGDFGGGLGLDDIILSTIDDGDADSSAFQLGASALREPERPLSFLPQQQQQQQPVELTRGQKVQRALEKLELLNFRKVSVRIYVQDARRYYSFILTEYTTCEMILNDMKKSGIIDPDKTTWALFELVHYFGIERPLNHFENIMNVVESWEPRSNNYIIVKAFSHQSSLTLLGGVQQGDHAIQGMLYYRLKKSKWQKGLFRLQGHNMVLVKDGRGKSAKEAHYLTLTNSDVYTPFEPLRGAPTRFVFGLKSEMPMQMFEKPDEDYVKWFAVPSLESLREWLLVLRLAKNQIKFCKVLERRAVETGTVNDSEKPAPFKPLVDLAADRHADDANDGAKKHSDFAAELVTSINKIASNSRYDPSALVKVMEQGGVDVSDFKVLGTGSGANPDDANPDDAALDANNLFQPGSLLSKPKRTAAEIEAARPPDTDMFVKGSLLSQPRESKAMAASRAIQSIMAQDGNVFTHGSLLQVSEQPKTRPPHVGGAAKLAHLQFPLVQPEDSKLDFGIHSLSISNGAHKRHPEYMAPAAAANAPYLVSQIAAPKGEPPAPIFGGMLATAAAAQAQPPQRGGFNNGYTHQY</sequence>
<dbReference type="PROSITE" id="PS50003">
    <property type="entry name" value="PH_DOMAIN"/>
    <property type="match status" value="1"/>
</dbReference>
<feature type="compositionally biased region" description="Low complexity" evidence="1">
    <location>
        <begin position="534"/>
        <end position="543"/>
    </location>
</feature>
<dbReference type="SMART" id="SM00233">
    <property type="entry name" value="PH"/>
    <property type="match status" value="1"/>
</dbReference>
<evidence type="ECO:0000256" key="1">
    <source>
        <dbReference type="SAM" id="MobiDB-lite"/>
    </source>
</evidence>
<feature type="compositionally biased region" description="Low complexity" evidence="1">
    <location>
        <begin position="279"/>
        <end position="296"/>
    </location>
</feature>
<feature type="region of interest" description="Disordered" evidence="1">
    <location>
        <begin position="411"/>
        <end position="441"/>
    </location>
</feature>